<evidence type="ECO:0000313" key="2">
    <source>
        <dbReference type="Proteomes" id="UP000075920"/>
    </source>
</evidence>
<reference evidence="1" key="2">
    <citation type="submission" date="2020-05" db="UniProtKB">
        <authorList>
            <consortium name="EnsemblMetazoa"/>
        </authorList>
    </citation>
    <scope>IDENTIFICATION</scope>
    <source>
        <strain evidence="1">MINIMUS1</strain>
    </source>
</reference>
<protein>
    <submittedName>
        <fullName evidence="1">Uncharacterized protein</fullName>
    </submittedName>
</protein>
<evidence type="ECO:0000313" key="1">
    <source>
        <dbReference type="EnsemblMetazoa" id="AMIN014485-PA"/>
    </source>
</evidence>
<dbReference type="Proteomes" id="UP000075920">
    <property type="component" value="Unassembled WGS sequence"/>
</dbReference>
<reference evidence="2" key="1">
    <citation type="submission" date="2013-03" db="EMBL/GenBank/DDBJ databases">
        <title>The Genome Sequence of Anopheles minimus MINIMUS1.</title>
        <authorList>
            <consortium name="The Broad Institute Genomics Platform"/>
            <person name="Neafsey D.E."/>
            <person name="Walton C."/>
            <person name="Walker B."/>
            <person name="Young S.K."/>
            <person name="Zeng Q."/>
            <person name="Gargeya S."/>
            <person name="Fitzgerald M."/>
            <person name="Haas B."/>
            <person name="Abouelleil A."/>
            <person name="Allen A.W."/>
            <person name="Alvarado L."/>
            <person name="Arachchi H.M."/>
            <person name="Berlin A.M."/>
            <person name="Chapman S.B."/>
            <person name="Gainer-Dewar J."/>
            <person name="Goldberg J."/>
            <person name="Griggs A."/>
            <person name="Gujja S."/>
            <person name="Hansen M."/>
            <person name="Howarth C."/>
            <person name="Imamovic A."/>
            <person name="Ireland A."/>
            <person name="Larimer J."/>
            <person name="McCowan C."/>
            <person name="Murphy C."/>
            <person name="Pearson M."/>
            <person name="Poon T.W."/>
            <person name="Priest M."/>
            <person name="Roberts A."/>
            <person name="Saif S."/>
            <person name="Shea T."/>
            <person name="Sisk P."/>
            <person name="Sykes S."/>
            <person name="Wortman J."/>
            <person name="Nusbaum C."/>
            <person name="Birren B."/>
        </authorList>
    </citation>
    <scope>NUCLEOTIDE SEQUENCE [LARGE SCALE GENOMIC DNA]</scope>
    <source>
        <strain evidence="2">MINIMUS1</strain>
    </source>
</reference>
<name>A0A182WP76_9DIPT</name>
<dbReference type="AlphaFoldDB" id="A0A182WP76"/>
<accession>A0A182WP76</accession>
<proteinExistence type="predicted"/>
<keyword evidence="2" id="KW-1185">Reference proteome</keyword>
<dbReference type="EnsemblMetazoa" id="AMIN014485-RA">
    <property type="protein sequence ID" value="AMIN014485-PA"/>
    <property type="gene ID" value="AMIN014485"/>
</dbReference>
<dbReference type="VEuPathDB" id="VectorBase:AMIN014485"/>
<organism evidence="1 2">
    <name type="scientific">Anopheles minimus</name>
    <dbReference type="NCBI Taxonomy" id="112268"/>
    <lineage>
        <taxon>Eukaryota</taxon>
        <taxon>Metazoa</taxon>
        <taxon>Ecdysozoa</taxon>
        <taxon>Arthropoda</taxon>
        <taxon>Hexapoda</taxon>
        <taxon>Insecta</taxon>
        <taxon>Pterygota</taxon>
        <taxon>Neoptera</taxon>
        <taxon>Endopterygota</taxon>
        <taxon>Diptera</taxon>
        <taxon>Nematocera</taxon>
        <taxon>Culicoidea</taxon>
        <taxon>Culicidae</taxon>
        <taxon>Anophelinae</taxon>
        <taxon>Anopheles</taxon>
    </lineage>
</organism>
<sequence>MCDKIPKVMACELCNRAGVIVITGDRHRRTMPEDERA</sequence>